<dbReference type="RefSeq" id="WP_301417192.1">
    <property type="nucleotide sequence ID" value="NZ_CP098023.1"/>
</dbReference>
<gene>
    <name evidence="1" type="ORF">M8T91_04385</name>
</gene>
<organism evidence="1 2">
    <name type="scientific">Microbulbifer spongiae</name>
    <dbReference type="NCBI Taxonomy" id="2944933"/>
    <lineage>
        <taxon>Bacteria</taxon>
        <taxon>Pseudomonadati</taxon>
        <taxon>Pseudomonadota</taxon>
        <taxon>Gammaproteobacteria</taxon>
        <taxon>Cellvibrionales</taxon>
        <taxon>Microbulbiferaceae</taxon>
        <taxon>Microbulbifer</taxon>
    </lineage>
</organism>
<protein>
    <submittedName>
        <fullName evidence="1">Uncharacterized protein</fullName>
    </submittedName>
</protein>
<sequence>MGNKLIALLLFIGILLFIGVPVIGTPASVSLTNQQKGVYPDTLNKTYTLQHEYHQHILNE</sequence>
<accession>A0ABY9EEJ0</accession>
<dbReference type="Proteomes" id="UP001321520">
    <property type="component" value="Chromosome"/>
</dbReference>
<keyword evidence="2" id="KW-1185">Reference proteome</keyword>
<reference evidence="1 2" key="1">
    <citation type="submission" date="2022-05" db="EMBL/GenBank/DDBJ databases">
        <title>Microbulbifer sp. nov., isolated from sponge.</title>
        <authorList>
            <person name="Gao L."/>
        </authorList>
    </citation>
    <scope>NUCLEOTIDE SEQUENCE [LARGE SCALE GENOMIC DNA]</scope>
    <source>
        <strain evidence="1 2">MI-G</strain>
    </source>
</reference>
<proteinExistence type="predicted"/>
<name>A0ABY9EEJ0_9GAMM</name>
<dbReference type="EMBL" id="CP098023">
    <property type="protein sequence ID" value="WKD50672.1"/>
    <property type="molecule type" value="Genomic_DNA"/>
</dbReference>
<evidence type="ECO:0000313" key="2">
    <source>
        <dbReference type="Proteomes" id="UP001321520"/>
    </source>
</evidence>
<evidence type="ECO:0000313" key="1">
    <source>
        <dbReference type="EMBL" id="WKD50672.1"/>
    </source>
</evidence>